<gene>
    <name evidence="1" type="ORF">HKT17_05100</name>
</gene>
<organism evidence="1 2">
    <name type="scientific">Limnobacter profundi</name>
    <dbReference type="NCBI Taxonomy" id="2732163"/>
    <lineage>
        <taxon>Bacteria</taxon>
        <taxon>Pseudomonadati</taxon>
        <taxon>Pseudomonadota</taxon>
        <taxon>Betaproteobacteria</taxon>
        <taxon>Burkholderiales</taxon>
        <taxon>Burkholderiaceae</taxon>
        <taxon>Limnobacter</taxon>
    </lineage>
</organism>
<keyword evidence="2" id="KW-1185">Reference proteome</keyword>
<sequence>MTRSLPSHMVGQNQYGLISSAANHNHSVRIGTTGCALCVGLALWRESDGKALVAHIQPDQLHKIKESVDRIYQLIPNPSKFLCVTAGVDKSTNEIVDSLVKTYGTLPIVKKGYDEISIVSGTGAIRISRTSLIQTDETRPPNFLTGDLS</sequence>
<evidence type="ECO:0000313" key="1">
    <source>
        <dbReference type="EMBL" id="QJR29129.1"/>
    </source>
</evidence>
<name>A0ABX6N409_9BURK</name>
<reference evidence="1 2" key="1">
    <citation type="submission" date="2020-05" db="EMBL/GenBank/DDBJ databases">
        <title>Compete genome of Limnobacter sp. SAORIC-580.</title>
        <authorList>
            <person name="Song J."/>
            <person name="Cho J.-C."/>
        </authorList>
    </citation>
    <scope>NUCLEOTIDE SEQUENCE [LARGE SCALE GENOMIC DNA]</scope>
    <source>
        <strain evidence="1 2">SAORIC-580</strain>
    </source>
</reference>
<proteinExistence type="predicted"/>
<protein>
    <submittedName>
        <fullName evidence="1">Uncharacterized protein</fullName>
    </submittedName>
</protein>
<dbReference type="Proteomes" id="UP000501130">
    <property type="component" value="Chromosome"/>
</dbReference>
<accession>A0ABX6N409</accession>
<dbReference type="EMBL" id="CP053084">
    <property type="protein sequence ID" value="QJR29129.1"/>
    <property type="molecule type" value="Genomic_DNA"/>
</dbReference>
<evidence type="ECO:0000313" key="2">
    <source>
        <dbReference type="Proteomes" id="UP000501130"/>
    </source>
</evidence>